<dbReference type="InterPro" id="IPR011990">
    <property type="entry name" value="TPR-like_helical_dom_sf"/>
</dbReference>
<comment type="caution">
    <text evidence="2">The sequence shown here is derived from an EMBL/GenBank/DDBJ whole genome shotgun (WGS) entry which is preliminary data.</text>
</comment>
<dbReference type="EMBL" id="JAFMYW010000006">
    <property type="protein sequence ID" value="MBO0950912.1"/>
    <property type="molecule type" value="Genomic_DNA"/>
</dbReference>
<evidence type="ECO:0000313" key="3">
    <source>
        <dbReference type="Proteomes" id="UP000664628"/>
    </source>
</evidence>
<dbReference type="Proteomes" id="UP000664628">
    <property type="component" value="Unassembled WGS sequence"/>
</dbReference>
<dbReference type="Gene3D" id="1.25.40.10">
    <property type="entry name" value="Tetratricopeptide repeat domain"/>
    <property type="match status" value="1"/>
</dbReference>
<proteinExistence type="predicted"/>
<evidence type="ECO:0008006" key="4">
    <source>
        <dbReference type="Google" id="ProtNLM"/>
    </source>
</evidence>
<keyword evidence="3" id="KW-1185">Reference proteome</keyword>
<keyword evidence="1" id="KW-0732">Signal</keyword>
<sequence length="494" mass="56004">MRLLVILLLGTWLGQPLQAQTLTFHEKEAFANQVLERIGAAYGFDVLGLPKLVVYPKRANNRHIAHLQMIEAWLRQPDYSLYRSRLIMDEALFDLCAAIDKKGVSDAGTALAFVLSHEMAHFYHRHATFRSFADQKSAPMPEKISIDQESQADQTGLLFAYMAGFDPEPVLEQLFNSLYTTYQLADKLWGYPTKADRQHTTRTKAVEFRNFGNLFAVGHALYCHERFPEAARCFEYVFTRYPLKEAFNNFGVCRLQQLIRSRKKDALSYFAFPFEVDPRNRLLQMGERSGLPPGPEQATWIKDADIAFGRAIGLDAAYRPAYLNQAQAALLSTNAFLSIGILTNMTQKTSQPLPPNGYLIQGMAYSALGDWPKANQNFSLAVKKGAFQAHFNGEVAQLIRTKQQNAARHPLPKPLQRKSDQSLGCQTGGLLLQEVNDPPAAITWSGNYLMELSTPRPFITIESERTKTDTFFRVKLGRDTLYFDRPHRLLRKGR</sequence>
<name>A0ABS3JPR2_9BACT</name>
<dbReference type="SUPFAM" id="SSF48452">
    <property type="entry name" value="TPR-like"/>
    <property type="match status" value="1"/>
</dbReference>
<feature type="chain" id="PRO_5045992194" description="Tetratricopeptide repeat protein" evidence="1">
    <location>
        <begin position="20"/>
        <end position="494"/>
    </location>
</feature>
<evidence type="ECO:0000313" key="2">
    <source>
        <dbReference type="EMBL" id="MBO0950912.1"/>
    </source>
</evidence>
<accession>A0ABS3JPR2</accession>
<reference evidence="2 3" key="1">
    <citation type="submission" date="2021-03" db="EMBL/GenBank/DDBJ databases">
        <title>Fibrella sp. HMF5405 genome sequencing and assembly.</title>
        <authorList>
            <person name="Kang H."/>
            <person name="Kim H."/>
            <person name="Bae S."/>
            <person name="Joh K."/>
        </authorList>
    </citation>
    <scope>NUCLEOTIDE SEQUENCE [LARGE SCALE GENOMIC DNA]</scope>
    <source>
        <strain evidence="2 3">HMF5405</strain>
    </source>
</reference>
<gene>
    <name evidence="2" type="ORF">J2I46_20135</name>
</gene>
<protein>
    <recommendedName>
        <fullName evidence="4">Tetratricopeptide repeat protein</fullName>
    </recommendedName>
</protein>
<evidence type="ECO:0000256" key="1">
    <source>
        <dbReference type="SAM" id="SignalP"/>
    </source>
</evidence>
<feature type="signal peptide" evidence="1">
    <location>
        <begin position="1"/>
        <end position="19"/>
    </location>
</feature>
<dbReference type="RefSeq" id="WP_207330854.1">
    <property type="nucleotide sequence ID" value="NZ_JAFMYW010000006.1"/>
</dbReference>
<organism evidence="2 3">
    <name type="scientific">Fibrella forsythiae</name>
    <dbReference type="NCBI Taxonomy" id="2817061"/>
    <lineage>
        <taxon>Bacteria</taxon>
        <taxon>Pseudomonadati</taxon>
        <taxon>Bacteroidota</taxon>
        <taxon>Cytophagia</taxon>
        <taxon>Cytophagales</taxon>
        <taxon>Spirosomataceae</taxon>
        <taxon>Fibrella</taxon>
    </lineage>
</organism>